<accession>A0AAX4IR54</accession>
<feature type="repeat" description="ANK" evidence="5">
    <location>
        <begin position="1270"/>
        <end position="1302"/>
    </location>
</feature>
<protein>
    <recommendedName>
        <fullName evidence="1">phospholipase A2</fullName>
        <ecNumber evidence="1">3.1.1.4</ecNumber>
    </recommendedName>
</protein>
<evidence type="ECO:0000313" key="8">
    <source>
        <dbReference type="EMBL" id="WQF85650.1"/>
    </source>
</evidence>
<dbReference type="InterPro" id="IPR056884">
    <property type="entry name" value="NPHP3-like_N"/>
</dbReference>
<evidence type="ECO:0000259" key="7">
    <source>
        <dbReference type="PROSITE" id="PS51635"/>
    </source>
</evidence>
<dbReference type="Gene3D" id="3.40.1090.10">
    <property type="entry name" value="Cytosolic phospholipase A2 catalytic domain"/>
    <property type="match status" value="1"/>
</dbReference>
<dbReference type="Gene3D" id="3.40.50.300">
    <property type="entry name" value="P-loop containing nucleotide triphosphate hydrolases"/>
    <property type="match status" value="1"/>
</dbReference>
<proteinExistence type="predicted"/>
<feature type="short sequence motif" description="GXGXXG" evidence="6">
    <location>
        <begin position="23"/>
        <end position="28"/>
    </location>
</feature>
<name>A0AAX4IR54_9PEZI</name>
<dbReference type="GO" id="GO:0046486">
    <property type="term" value="P:glycerolipid metabolic process"/>
    <property type="evidence" value="ECO:0007669"/>
    <property type="project" value="UniProtKB-ARBA"/>
</dbReference>
<feature type="active site" description="Nucleophile" evidence="6">
    <location>
        <position position="65"/>
    </location>
</feature>
<dbReference type="PROSITE" id="PS50297">
    <property type="entry name" value="ANK_REP_REGION"/>
    <property type="match status" value="1"/>
</dbReference>
<keyword evidence="6" id="KW-0378">Hydrolase</keyword>
<dbReference type="Gene3D" id="1.25.40.20">
    <property type="entry name" value="Ankyrin repeat-containing domain"/>
    <property type="match status" value="1"/>
</dbReference>
<sequence length="1363" mass="151908">MILERPTVGPGHMRPVRILSLDGGGIRGLSSILILKELMRHVNRDRQTKDHLQPWQVFDLIGGTSTGGIIAIMLGCLRMTIEECEEAYISLAKKIFKPKRWKYDGFNRGLDFFSASERYDSSKLEDVVKAIIKARTGSEQAPLLDLNGGATCKVFVTTVQTEDHQLLLLRSYENKQEVDKHSKQFQLWEALRATSAATTYFKEYRRGNAGYLDGALKSNNPIFQAHREARDLWPDREAFLISIGTGTKPSVPLRGNLIHLARTLTKLVTETEETWSRFKGTHKDMLEDSHLFRYSVPGLGGVDLGNYKLMGMVRTNTERHLREASTEKYVMTCAAKVVEIETKTYVSPRPKKAASLRVGDLSDAEKDCLRTLHATSRDYESQRLGIEKPVPGTCQWFLRHPKFVDWLQGASSPLLWVTANPGCGKSVLSSFLVDALSQKANDSIVCSFFFKAGIDSRRDAHQALCALLHQLFVVVPELTQTAMEDYSCKDTSSFTGDIAALWNVLLEAAGRIGKRTIVCVVDALDECADGSRSRFIDQLVTTFPSQCPQGTGAKLKFLVTSRPWPSIETRFRNLLAIRLRGENESSALSQDVEKVVEHRVRELKESSVLSAEASSVVAKVLSDGADRTFLWVSLVFDSIERLQSRKLSSIEKSLESLPSDLDQLYGGAWTSFVDRAASHRLLGIVLAAKRPLKLAELNIALSLADNTTSTAALKHELEPDAEYTVKELGGFFLRIIDSTVFLVHQTARDFLLRSQVDESGKDVTSRIDLDLAEHGLAKTCISYLSLEDLPIRLTLPTDEVERLASNKDFLAKLPPWGRSFYEYASISWMSHLPGHNVFESKSSIYQSVELICDSSRPYFDGWWFFYVEKRFFIEKKAKYPTGYIGCHAHYSTMRGDHAVTRGLLESGTCEAGQSIANHQDLLSETCRRGHVEQLEWILENFDHSTLDLHRSLGLAASLGMIEAVQLILTTEVQVNTPKHGSPTKDRPLAEYALHSRPILELLLDKGLLLRGEDIVSTAKQGHDESLALIIDRAPRDVDDITAYLQKGLALATENGYPRCRTRILKHLPRGAADDLDLSVGLVPAVERYDHNSVRELLAMGATVNDNEGLMLSCSFGHANTAKALTDGHIYPDEVLGEALMSFYDMYMAPDLKLQCLQTVSRAIECRGALHEGFKFVPKFGLSFEESTELLGLFSAKGVRVARRRFVEATALVIAMDENFGLWLVEATDELQDDPTFTAKDFFPLACFWGRSSIVRQLIARGADVNRQDDCGMTPLMAAIASGCSDVVELLLRAGAKSDRYCQLVSRSGPVSDADSELDDLYAQFAKGLGCERLRGTPRSFARELGHGDMVELFDMYGSEVERP</sequence>
<dbReference type="GO" id="GO:0004623">
    <property type="term" value="F:phospholipase A2 activity"/>
    <property type="evidence" value="ECO:0007669"/>
    <property type="project" value="UniProtKB-EC"/>
</dbReference>
<dbReference type="RefSeq" id="XP_062782871.1">
    <property type="nucleotide sequence ID" value="XM_062926820.1"/>
</dbReference>
<dbReference type="SMART" id="SM00248">
    <property type="entry name" value="ANK"/>
    <property type="match status" value="4"/>
</dbReference>
<dbReference type="InterPro" id="IPR027417">
    <property type="entry name" value="P-loop_NTPase"/>
</dbReference>
<keyword evidence="2" id="KW-0677">Repeat</keyword>
<dbReference type="EMBL" id="CP137311">
    <property type="protein sequence ID" value="WQF85650.1"/>
    <property type="molecule type" value="Genomic_DNA"/>
</dbReference>
<dbReference type="GeneID" id="87947164"/>
<dbReference type="SUPFAM" id="SSF52540">
    <property type="entry name" value="P-loop containing nucleoside triphosphate hydrolases"/>
    <property type="match status" value="1"/>
</dbReference>
<dbReference type="EC" id="3.1.1.4" evidence="1"/>
<dbReference type="Pfam" id="PF12796">
    <property type="entry name" value="Ank_2"/>
    <property type="match status" value="1"/>
</dbReference>
<dbReference type="InterPro" id="IPR002641">
    <property type="entry name" value="PNPLA_dom"/>
</dbReference>
<dbReference type="SUPFAM" id="SSF52151">
    <property type="entry name" value="FabD/lysophospholipase-like"/>
    <property type="match status" value="1"/>
</dbReference>
<dbReference type="PROSITE" id="PS51635">
    <property type="entry name" value="PNPLA"/>
    <property type="match status" value="1"/>
</dbReference>
<comment type="catalytic activity">
    <reaction evidence="4">
        <text>a 1,2-diacyl-sn-glycero-3-phosphocholine + H2O = a 1-acyl-sn-glycero-3-phosphocholine + a fatty acid + H(+)</text>
        <dbReference type="Rhea" id="RHEA:15801"/>
        <dbReference type="ChEBI" id="CHEBI:15377"/>
        <dbReference type="ChEBI" id="CHEBI:15378"/>
        <dbReference type="ChEBI" id="CHEBI:28868"/>
        <dbReference type="ChEBI" id="CHEBI:57643"/>
        <dbReference type="ChEBI" id="CHEBI:58168"/>
        <dbReference type="EC" id="3.1.1.4"/>
    </reaction>
    <physiologicalReaction direction="left-to-right" evidence="4">
        <dbReference type="Rhea" id="RHEA:15802"/>
    </physiologicalReaction>
</comment>
<dbReference type="Pfam" id="PF24883">
    <property type="entry name" value="NPHP3_N"/>
    <property type="match status" value="1"/>
</dbReference>
<evidence type="ECO:0000256" key="6">
    <source>
        <dbReference type="PROSITE-ProRule" id="PRU01161"/>
    </source>
</evidence>
<dbReference type="InterPro" id="IPR036770">
    <property type="entry name" value="Ankyrin_rpt-contain_sf"/>
</dbReference>
<keyword evidence="6" id="KW-0442">Lipid degradation</keyword>
<feature type="short sequence motif" description="GXSXG" evidence="6">
    <location>
        <begin position="63"/>
        <end position="67"/>
    </location>
</feature>
<evidence type="ECO:0000256" key="2">
    <source>
        <dbReference type="ARBA" id="ARBA00022737"/>
    </source>
</evidence>
<feature type="active site" description="Proton acceptor" evidence="6">
    <location>
        <position position="213"/>
    </location>
</feature>
<evidence type="ECO:0000256" key="5">
    <source>
        <dbReference type="PROSITE-ProRule" id="PRU00023"/>
    </source>
</evidence>
<dbReference type="PROSITE" id="PS50088">
    <property type="entry name" value="ANK_REPEAT"/>
    <property type="match status" value="1"/>
</dbReference>
<feature type="domain" description="PNPLA" evidence="7">
    <location>
        <begin position="19"/>
        <end position="226"/>
    </location>
</feature>
<gene>
    <name evidence="8" type="ORF">CDEST_10664</name>
</gene>
<dbReference type="GO" id="GO:0016042">
    <property type="term" value="P:lipid catabolic process"/>
    <property type="evidence" value="ECO:0007669"/>
    <property type="project" value="UniProtKB-UniRule"/>
</dbReference>
<reference evidence="9" key="1">
    <citation type="journal article" date="2023" name="bioRxiv">
        <title>Complete genome of the Medicago anthracnose fungus, Colletotrichum destructivum, reveals a mini-chromosome-like region within a core chromosome.</title>
        <authorList>
            <person name="Lapalu N."/>
            <person name="Simon A."/>
            <person name="Lu A."/>
            <person name="Plaumann P.-L."/>
            <person name="Amselem J."/>
            <person name="Pigne S."/>
            <person name="Auger A."/>
            <person name="Koch C."/>
            <person name="Dallery J.-F."/>
            <person name="O'Connell R.J."/>
        </authorList>
    </citation>
    <scope>NUCLEOTIDE SEQUENCE [LARGE SCALE GENOMIC DNA]</scope>
    <source>
        <strain evidence="9">CBS 520.97</strain>
    </source>
</reference>
<dbReference type="Pfam" id="PF01734">
    <property type="entry name" value="Patatin"/>
    <property type="match status" value="1"/>
</dbReference>
<evidence type="ECO:0000256" key="4">
    <source>
        <dbReference type="ARBA" id="ARBA00023422"/>
    </source>
</evidence>
<organism evidence="8 9">
    <name type="scientific">Colletotrichum destructivum</name>
    <dbReference type="NCBI Taxonomy" id="34406"/>
    <lineage>
        <taxon>Eukaryota</taxon>
        <taxon>Fungi</taxon>
        <taxon>Dikarya</taxon>
        <taxon>Ascomycota</taxon>
        <taxon>Pezizomycotina</taxon>
        <taxon>Sordariomycetes</taxon>
        <taxon>Hypocreomycetidae</taxon>
        <taxon>Glomerellales</taxon>
        <taxon>Glomerellaceae</taxon>
        <taxon>Colletotrichum</taxon>
        <taxon>Colletotrichum destructivum species complex</taxon>
    </lineage>
</organism>
<keyword evidence="5" id="KW-0040">ANK repeat</keyword>
<dbReference type="KEGG" id="cdet:87947164"/>
<evidence type="ECO:0000256" key="3">
    <source>
        <dbReference type="ARBA" id="ARBA00023098"/>
    </source>
</evidence>
<keyword evidence="9" id="KW-1185">Reference proteome</keyword>
<feature type="short sequence motif" description="DGA/G" evidence="6">
    <location>
        <begin position="213"/>
        <end position="215"/>
    </location>
</feature>
<evidence type="ECO:0000313" key="9">
    <source>
        <dbReference type="Proteomes" id="UP001322277"/>
    </source>
</evidence>
<evidence type="ECO:0000256" key="1">
    <source>
        <dbReference type="ARBA" id="ARBA00013278"/>
    </source>
</evidence>
<dbReference type="InterPro" id="IPR016035">
    <property type="entry name" value="Acyl_Trfase/lysoPLipase"/>
</dbReference>
<dbReference type="SUPFAM" id="SSF48403">
    <property type="entry name" value="Ankyrin repeat"/>
    <property type="match status" value="1"/>
</dbReference>
<dbReference type="Proteomes" id="UP001322277">
    <property type="component" value="Chromosome 7"/>
</dbReference>
<dbReference type="InterPro" id="IPR002110">
    <property type="entry name" value="Ankyrin_rpt"/>
</dbReference>
<dbReference type="CDD" id="cd07216">
    <property type="entry name" value="Pat17_PNPLA8_PNPLA9_like3"/>
    <property type="match status" value="1"/>
</dbReference>
<keyword evidence="3 6" id="KW-0443">Lipid metabolism</keyword>
<dbReference type="PANTHER" id="PTHR10039">
    <property type="entry name" value="AMELOGENIN"/>
    <property type="match status" value="1"/>
</dbReference>